<keyword evidence="2" id="KW-0489">Methyltransferase</keyword>
<organism evidence="2 3">
    <name type="scientific">Microcystis aeruginosa Ma_QC_C_20070703_M131</name>
    <dbReference type="NCBI Taxonomy" id="2486263"/>
    <lineage>
        <taxon>Bacteria</taxon>
        <taxon>Bacillati</taxon>
        <taxon>Cyanobacteriota</taxon>
        <taxon>Cyanophyceae</taxon>
        <taxon>Oscillatoriophycideae</taxon>
        <taxon>Chroococcales</taxon>
        <taxon>Microcystaceae</taxon>
        <taxon>Microcystis</taxon>
    </lineage>
</organism>
<dbReference type="EMBL" id="SFCA01000089">
    <property type="protein sequence ID" value="TRT56214.1"/>
    <property type="molecule type" value="Genomic_DNA"/>
</dbReference>
<sequence>MKSLKIFSRRLTRAIARQLQLEQNLFRQNQLKLEAAKAKGQELVDIMPGINLPMVIHPDMYFTIGYTKYIFEPESLDFIRDHLKPGQTFLDIGANVGYFSLFCSKIVTPSGRVIAFEPGEFAFNLLKKNKELNKFNNLEIHQSGFGEKDEIVEFNSGVPGMEVYNSLGKIIHPSADPDKFKTIPVQLFQGSTWLQKNNVQHIDLMKLDVEGGEYLVLKGMLEMFQSQKISRLLIEITDEMSKAFGYQPSDIILMLRDCGYNWFKLGSYGRLEPLLENDISKVSIGNHMFVAVSQKSKNQS</sequence>
<reference evidence="2 3" key="1">
    <citation type="submission" date="2019-01" db="EMBL/GenBank/DDBJ databases">
        <title>Coherence of Microcystis species and biogeography revealed through population genomics.</title>
        <authorList>
            <person name="Perez-Carrascal O.M."/>
            <person name="Terrat Y."/>
            <person name="Giani A."/>
            <person name="Fortin N."/>
            <person name="Tromas N."/>
            <person name="Shapiro B.J."/>
        </authorList>
    </citation>
    <scope>NUCLEOTIDE SEQUENCE [LARGE SCALE GENOMIC DNA]</scope>
    <source>
        <strain evidence="2">Ma_QC_C_20070703_M131</strain>
    </source>
</reference>
<comment type="caution">
    <text evidence="2">The sequence shown here is derived from an EMBL/GenBank/DDBJ whole genome shotgun (WGS) entry which is preliminary data.</text>
</comment>
<dbReference type="InterPro" id="IPR006342">
    <property type="entry name" value="FkbM_mtfrase"/>
</dbReference>
<dbReference type="InterPro" id="IPR029063">
    <property type="entry name" value="SAM-dependent_MTases_sf"/>
</dbReference>
<dbReference type="PANTHER" id="PTHR34203:SF15">
    <property type="entry name" value="SLL1173 PROTEIN"/>
    <property type="match status" value="1"/>
</dbReference>
<dbReference type="GO" id="GO:0008168">
    <property type="term" value="F:methyltransferase activity"/>
    <property type="evidence" value="ECO:0007669"/>
    <property type="project" value="UniProtKB-KW"/>
</dbReference>
<dbReference type="Gene3D" id="3.40.50.150">
    <property type="entry name" value="Vaccinia Virus protein VP39"/>
    <property type="match status" value="1"/>
</dbReference>
<dbReference type="GO" id="GO:0032259">
    <property type="term" value="P:methylation"/>
    <property type="evidence" value="ECO:0007669"/>
    <property type="project" value="UniProtKB-KW"/>
</dbReference>
<dbReference type="PANTHER" id="PTHR34203">
    <property type="entry name" value="METHYLTRANSFERASE, FKBM FAMILY PROTEIN"/>
    <property type="match status" value="1"/>
</dbReference>
<dbReference type="CDD" id="cd02440">
    <property type="entry name" value="AdoMet_MTases"/>
    <property type="match status" value="1"/>
</dbReference>
<dbReference type="NCBIfam" id="TIGR01444">
    <property type="entry name" value="fkbM_fam"/>
    <property type="match status" value="1"/>
</dbReference>
<dbReference type="Pfam" id="PF05050">
    <property type="entry name" value="Methyltransf_21"/>
    <property type="match status" value="1"/>
</dbReference>
<dbReference type="SUPFAM" id="SSF53335">
    <property type="entry name" value="S-adenosyl-L-methionine-dependent methyltransferases"/>
    <property type="match status" value="1"/>
</dbReference>
<proteinExistence type="predicted"/>
<evidence type="ECO:0000259" key="1">
    <source>
        <dbReference type="Pfam" id="PF05050"/>
    </source>
</evidence>
<dbReference type="InterPro" id="IPR052514">
    <property type="entry name" value="SAM-dependent_MTase"/>
</dbReference>
<protein>
    <submittedName>
        <fullName evidence="2">FkbM family methyltransferase</fullName>
    </submittedName>
</protein>
<accession>A0A551Y5H2</accession>
<name>A0A551Y5H2_MICAE</name>
<dbReference type="Proteomes" id="UP000316443">
    <property type="component" value="Unassembled WGS sequence"/>
</dbReference>
<gene>
    <name evidence="2" type="ORF">EWV85_08425</name>
</gene>
<keyword evidence="2" id="KW-0808">Transferase</keyword>
<evidence type="ECO:0000313" key="3">
    <source>
        <dbReference type="Proteomes" id="UP000316443"/>
    </source>
</evidence>
<dbReference type="AlphaFoldDB" id="A0A551Y5H2"/>
<feature type="domain" description="Methyltransferase FkbM" evidence="1">
    <location>
        <begin position="91"/>
        <end position="260"/>
    </location>
</feature>
<evidence type="ECO:0000313" key="2">
    <source>
        <dbReference type="EMBL" id="TRT56214.1"/>
    </source>
</evidence>